<dbReference type="InterPro" id="IPR002110">
    <property type="entry name" value="Ankyrin_rpt"/>
</dbReference>
<name>A0AAW0M720_QUESU</name>
<dbReference type="Gene3D" id="1.25.40.20">
    <property type="entry name" value="Ankyrin repeat-containing domain"/>
    <property type="match status" value="1"/>
</dbReference>
<dbReference type="PANTHER" id="PTHR24128:SF24">
    <property type="entry name" value="ANKYRIN REPEAT PROTEIN"/>
    <property type="match status" value="1"/>
</dbReference>
<sequence length="287" mass="32111">LIGQDVNVLDHIDQVPFIPTPLHIAASAGHIQFAAKMMILKPSFAQKLNPNGWSPIHLALQNGHIELVRQLLELDEKLVRVKGKEDITPLHFVVATGDHHIDLLDKFQLVCPDSIGDVTVQDETALHIALKYNQLKAFKFLVEWLERNFFRKTPTNGVTVLYQEDDKGNTVLHIVVCHLLTWGSRFVNVNSTNSEGKTAWDISQGQTQENNREIKLMLHSAGASLGPSLSTVTRSDDNNIDEFYNLIGENIKLLENIDELPFANTPLHIAASYGNIQFALEVMSLKP</sequence>
<dbReference type="PANTHER" id="PTHR24128">
    <property type="entry name" value="HOMEOBOX PROTEIN WARIAI"/>
    <property type="match status" value="1"/>
</dbReference>
<dbReference type="SUPFAM" id="SSF48403">
    <property type="entry name" value="Ankyrin repeat"/>
    <property type="match status" value="1"/>
</dbReference>
<evidence type="ECO:0000256" key="1">
    <source>
        <dbReference type="PROSITE-ProRule" id="PRU00023"/>
    </source>
</evidence>
<dbReference type="InterPro" id="IPR036770">
    <property type="entry name" value="Ankyrin_rpt-contain_sf"/>
</dbReference>
<comment type="caution">
    <text evidence="2">The sequence shown here is derived from an EMBL/GenBank/DDBJ whole genome shotgun (WGS) entry which is preliminary data.</text>
</comment>
<accession>A0AAW0M720</accession>
<proteinExistence type="predicted"/>
<reference evidence="2" key="2">
    <citation type="journal article" date="2018" name="Sci. Data">
        <title>The draft genome sequence of cork oak.</title>
        <authorList>
            <person name="Ramos A.M."/>
            <person name="Usie A."/>
            <person name="Barbosa P."/>
            <person name="Barros P.M."/>
            <person name="Capote T."/>
            <person name="Chaves I."/>
            <person name="Simoes F."/>
            <person name="Abreu I."/>
            <person name="Carrasquinho I."/>
            <person name="Faro C."/>
            <person name="Guimaraes J.B."/>
            <person name="Mendonca D."/>
            <person name="Nobrega F."/>
            <person name="Rodrigues L."/>
            <person name="Saibo N.J.M."/>
            <person name="Varela M.C."/>
            <person name="Egas C."/>
            <person name="Matos J."/>
            <person name="Miguel C.M."/>
            <person name="Oliveira M.M."/>
            <person name="Ricardo C.P."/>
            <person name="Goncalves S."/>
        </authorList>
    </citation>
    <scope>NUCLEOTIDE SEQUENCE [LARGE SCALE GENOMIC DNA]</scope>
    <source>
        <strain evidence="2">HL8</strain>
    </source>
</reference>
<dbReference type="PROSITE" id="PS50297">
    <property type="entry name" value="ANK_REP_REGION"/>
    <property type="match status" value="1"/>
</dbReference>
<feature type="non-terminal residue" evidence="2">
    <location>
        <position position="1"/>
    </location>
</feature>
<dbReference type="SMART" id="SM00248">
    <property type="entry name" value="ANK"/>
    <property type="match status" value="5"/>
</dbReference>
<feature type="repeat" description="ANK" evidence="1">
    <location>
        <begin position="51"/>
        <end position="73"/>
    </location>
</feature>
<evidence type="ECO:0000313" key="2">
    <source>
        <dbReference type="EMBL" id="KAK7858628.1"/>
    </source>
</evidence>
<protein>
    <submittedName>
        <fullName evidence="2">Ankyrin repeat-containing protein bda1</fullName>
    </submittedName>
</protein>
<gene>
    <name evidence="2" type="primary">BAD1_12</name>
    <name evidence="2" type="ORF">CFP56_011569</name>
</gene>
<reference evidence="2" key="1">
    <citation type="submission" date="2017-12" db="EMBL/GenBank/DDBJ databases">
        <authorList>
            <person name="Barbosa P."/>
            <person name="Usie A."/>
            <person name="Ramos A.M."/>
        </authorList>
    </citation>
    <scope>NUCLEOTIDE SEQUENCE</scope>
    <source>
        <strain evidence="2">HL8</strain>
        <tissue evidence="2">Leaves</tissue>
    </source>
</reference>
<dbReference type="Pfam" id="PF12796">
    <property type="entry name" value="Ank_2"/>
    <property type="match status" value="1"/>
</dbReference>
<keyword evidence="1" id="KW-0040">ANK repeat</keyword>
<dbReference type="EMBL" id="PKMF04000018">
    <property type="protein sequence ID" value="KAK7858628.1"/>
    <property type="molecule type" value="Genomic_DNA"/>
</dbReference>
<dbReference type="AlphaFoldDB" id="A0AAW0M720"/>
<organism evidence="2">
    <name type="scientific">Quercus suber</name>
    <name type="common">Cork oak</name>
    <dbReference type="NCBI Taxonomy" id="58331"/>
    <lineage>
        <taxon>Eukaryota</taxon>
        <taxon>Viridiplantae</taxon>
        <taxon>Streptophyta</taxon>
        <taxon>Embryophyta</taxon>
        <taxon>Tracheophyta</taxon>
        <taxon>Spermatophyta</taxon>
        <taxon>Magnoliopsida</taxon>
        <taxon>eudicotyledons</taxon>
        <taxon>Gunneridae</taxon>
        <taxon>Pentapetalae</taxon>
        <taxon>rosids</taxon>
        <taxon>fabids</taxon>
        <taxon>Fagales</taxon>
        <taxon>Fagaceae</taxon>
        <taxon>Quercus</taxon>
    </lineage>
</organism>
<dbReference type="PROSITE" id="PS50088">
    <property type="entry name" value="ANK_REPEAT"/>
    <property type="match status" value="1"/>
</dbReference>
<reference evidence="2" key="3">
    <citation type="submission" date="2023-07" db="EMBL/GenBank/DDBJ databases">
        <title>An improved reference 1 genome and first organelle genomes of Quercus suber.</title>
        <authorList>
            <consortium name="Genosuber Consortium"/>
            <person name="Usie A."/>
            <person name="Serra O."/>
            <person name="Barros P."/>
        </authorList>
    </citation>
    <scope>NUCLEOTIDE SEQUENCE</scope>
    <source>
        <strain evidence="2">HL8</strain>
        <tissue evidence="2">Leaves</tissue>
    </source>
</reference>